<feature type="domain" description="HTH luxR-type" evidence="4">
    <location>
        <begin position="6"/>
        <end position="71"/>
    </location>
</feature>
<evidence type="ECO:0000256" key="3">
    <source>
        <dbReference type="ARBA" id="ARBA00023163"/>
    </source>
</evidence>
<dbReference type="OrthoDB" id="9154877at2"/>
<dbReference type="EMBL" id="PYAL01000008">
    <property type="protein sequence ID" value="RXN84598.1"/>
    <property type="molecule type" value="Genomic_DNA"/>
</dbReference>
<organism evidence="5 6">
    <name type="scientific">Achromobacter aloeverae</name>
    <dbReference type="NCBI Taxonomy" id="1750518"/>
    <lineage>
        <taxon>Bacteria</taxon>
        <taxon>Pseudomonadati</taxon>
        <taxon>Pseudomonadota</taxon>
        <taxon>Betaproteobacteria</taxon>
        <taxon>Burkholderiales</taxon>
        <taxon>Alcaligenaceae</taxon>
        <taxon>Achromobacter</taxon>
    </lineage>
</organism>
<dbReference type="AlphaFoldDB" id="A0A4Q1HE53"/>
<dbReference type="PANTHER" id="PTHR44688">
    <property type="entry name" value="DNA-BINDING TRANSCRIPTIONAL ACTIVATOR DEVR_DOSR"/>
    <property type="match status" value="1"/>
</dbReference>
<dbReference type="SMART" id="SM00421">
    <property type="entry name" value="HTH_LUXR"/>
    <property type="match status" value="1"/>
</dbReference>
<evidence type="ECO:0000256" key="2">
    <source>
        <dbReference type="ARBA" id="ARBA00023125"/>
    </source>
</evidence>
<dbReference type="PRINTS" id="PR00038">
    <property type="entry name" value="HTHLUXR"/>
</dbReference>
<evidence type="ECO:0000313" key="6">
    <source>
        <dbReference type="Proteomes" id="UP000290849"/>
    </source>
</evidence>
<dbReference type="Gene3D" id="1.10.10.10">
    <property type="entry name" value="Winged helix-like DNA-binding domain superfamily/Winged helix DNA-binding domain"/>
    <property type="match status" value="1"/>
</dbReference>
<keyword evidence="1" id="KW-0805">Transcription regulation</keyword>
<accession>A0A4Q1HE53</accession>
<evidence type="ECO:0000256" key="1">
    <source>
        <dbReference type="ARBA" id="ARBA00023015"/>
    </source>
</evidence>
<dbReference type="GO" id="GO:0003677">
    <property type="term" value="F:DNA binding"/>
    <property type="evidence" value="ECO:0007669"/>
    <property type="project" value="UniProtKB-KW"/>
</dbReference>
<dbReference type="InterPro" id="IPR036388">
    <property type="entry name" value="WH-like_DNA-bd_sf"/>
</dbReference>
<comment type="caution">
    <text evidence="5">The sequence shown here is derived from an EMBL/GenBank/DDBJ whole genome shotgun (WGS) entry which is preliminary data.</text>
</comment>
<dbReference type="Proteomes" id="UP000290849">
    <property type="component" value="Unassembled WGS sequence"/>
</dbReference>
<protein>
    <submittedName>
        <fullName evidence="5">Helix-turn-helix transcriptional regulator</fullName>
    </submittedName>
</protein>
<dbReference type="CDD" id="cd06170">
    <property type="entry name" value="LuxR_C_like"/>
    <property type="match status" value="1"/>
</dbReference>
<proteinExistence type="predicted"/>
<dbReference type="InterPro" id="IPR000792">
    <property type="entry name" value="Tscrpt_reg_LuxR_C"/>
</dbReference>
<evidence type="ECO:0000313" key="5">
    <source>
        <dbReference type="EMBL" id="RXN84598.1"/>
    </source>
</evidence>
<gene>
    <name evidence="5" type="ORF">C7R54_24845</name>
</gene>
<dbReference type="GO" id="GO:0006355">
    <property type="term" value="P:regulation of DNA-templated transcription"/>
    <property type="evidence" value="ECO:0007669"/>
    <property type="project" value="InterPro"/>
</dbReference>
<dbReference type="PROSITE" id="PS50043">
    <property type="entry name" value="HTH_LUXR_2"/>
    <property type="match status" value="1"/>
</dbReference>
<dbReference type="PANTHER" id="PTHR44688:SF16">
    <property type="entry name" value="DNA-BINDING TRANSCRIPTIONAL ACTIVATOR DEVR_DOSR"/>
    <property type="match status" value="1"/>
</dbReference>
<dbReference type="Pfam" id="PF00196">
    <property type="entry name" value="GerE"/>
    <property type="match status" value="1"/>
</dbReference>
<dbReference type="SUPFAM" id="SSF46894">
    <property type="entry name" value="C-terminal effector domain of the bipartite response regulators"/>
    <property type="match status" value="1"/>
</dbReference>
<evidence type="ECO:0000259" key="4">
    <source>
        <dbReference type="PROSITE" id="PS50043"/>
    </source>
</evidence>
<keyword evidence="3" id="KW-0804">Transcription</keyword>
<dbReference type="InterPro" id="IPR016032">
    <property type="entry name" value="Sig_transdc_resp-reg_C-effctor"/>
</dbReference>
<keyword evidence="2" id="KW-0238">DNA-binding</keyword>
<name>A0A4Q1HE53_9BURK</name>
<sequence>MTCPDGYPPQGNLTRRERDILPYLVSGKSNKYISIELSISSRTAEAHRANILRKMGVRSTMELACRVCPHRRARE</sequence>
<reference evidence="5 6" key="1">
    <citation type="journal article" date="2017" name="Int. J. Syst. Evol. Microbiol.">
        <title>Achromobacter aloeverae sp. nov., isolated from the root of Aloe vera (L.) Burm.f.</title>
        <authorList>
            <person name="Kuncharoen N."/>
            <person name="Muramatsu Y."/>
            <person name="Shibata C."/>
            <person name="Kamakura Y."/>
            <person name="Nakagawa Y."/>
            <person name="Tanasupawat S."/>
        </authorList>
    </citation>
    <scope>NUCLEOTIDE SEQUENCE [LARGE SCALE GENOMIC DNA]</scope>
    <source>
        <strain evidence="5 6">AVA-1</strain>
    </source>
</reference>
<keyword evidence="6" id="KW-1185">Reference proteome</keyword>